<evidence type="ECO:0000256" key="12">
    <source>
        <dbReference type="PIRNR" id="PIRNR006769"/>
    </source>
</evidence>
<dbReference type="PROSITE" id="PS51747">
    <property type="entry name" value="CYT_DCMP_DEAMINASES_2"/>
    <property type="match status" value="1"/>
</dbReference>
<evidence type="ECO:0000256" key="4">
    <source>
        <dbReference type="ARBA" id="ARBA00005259"/>
    </source>
</evidence>
<dbReference type="EC" id="1.1.1.193" evidence="12"/>
<dbReference type="CDD" id="cd01284">
    <property type="entry name" value="Riboflavin_deaminase-reductase"/>
    <property type="match status" value="1"/>
</dbReference>
<dbReference type="InterPro" id="IPR004794">
    <property type="entry name" value="Eubact_RibD"/>
</dbReference>
<evidence type="ECO:0000256" key="1">
    <source>
        <dbReference type="ARBA" id="ARBA00002151"/>
    </source>
</evidence>
<keyword evidence="8 12" id="KW-0862">Zinc</keyword>
<keyword evidence="9 12" id="KW-0521">NADP</keyword>
<keyword evidence="10 12" id="KW-0560">Oxidoreductase</keyword>
<gene>
    <name evidence="14" type="primary">ribD</name>
    <name evidence="14" type="ORF">ACFQ1M_06585</name>
</gene>
<keyword evidence="6 12" id="KW-0686">Riboflavin biosynthesis</keyword>
<dbReference type="Gene3D" id="3.40.430.10">
    <property type="entry name" value="Dihydrofolate Reductase, subunit A"/>
    <property type="match status" value="1"/>
</dbReference>
<proteinExistence type="inferred from homology"/>
<dbReference type="PROSITE" id="PS00903">
    <property type="entry name" value="CYT_DCMP_DEAMINASES_1"/>
    <property type="match status" value="1"/>
</dbReference>
<dbReference type="SUPFAM" id="SSF53597">
    <property type="entry name" value="Dihydrofolate reductase-like"/>
    <property type="match status" value="1"/>
</dbReference>
<keyword evidence="7 12" id="KW-0479">Metal-binding</keyword>
<dbReference type="SUPFAM" id="SSF53927">
    <property type="entry name" value="Cytidine deaminase-like"/>
    <property type="match status" value="1"/>
</dbReference>
<evidence type="ECO:0000256" key="8">
    <source>
        <dbReference type="ARBA" id="ARBA00022833"/>
    </source>
</evidence>
<evidence type="ECO:0000256" key="7">
    <source>
        <dbReference type="ARBA" id="ARBA00022723"/>
    </source>
</evidence>
<comment type="catalytic activity">
    <reaction evidence="12">
        <text>5-amino-6-(5-phospho-D-ribitylamino)uracil + NADP(+) = 5-amino-6-(5-phospho-D-ribosylamino)uracil + NADPH + H(+)</text>
        <dbReference type="Rhea" id="RHEA:17845"/>
        <dbReference type="ChEBI" id="CHEBI:15378"/>
        <dbReference type="ChEBI" id="CHEBI:57783"/>
        <dbReference type="ChEBI" id="CHEBI:58349"/>
        <dbReference type="ChEBI" id="CHEBI:58421"/>
        <dbReference type="ChEBI" id="CHEBI:58453"/>
        <dbReference type="EC" id="1.1.1.193"/>
    </reaction>
</comment>
<dbReference type="Pfam" id="PF01872">
    <property type="entry name" value="RibD_C"/>
    <property type="match status" value="1"/>
</dbReference>
<dbReference type="Gene3D" id="3.40.140.10">
    <property type="entry name" value="Cytidine Deaminase, domain 2"/>
    <property type="match status" value="1"/>
</dbReference>
<evidence type="ECO:0000259" key="13">
    <source>
        <dbReference type="PROSITE" id="PS51747"/>
    </source>
</evidence>
<comment type="catalytic activity">
    <reaction evidence="12">
        <text>2,5-diamino-6-hydroxy-4-(5-phosphoribosylamino)-pyrimidine + H2O + H(+) = 5-amino-6-(5-phospho-D-ribosylamino)uracil + NH4(+)</text>
        <dbReference type="Rhea" id="RHEA:21868"/>
        <dbReference type="ChEBI" id="CHEBI:15377"/>
        <dbReference type="ChEBI" id="CHEBI:15378"/>
        <dbReference type="ChEBI" id="CHEBI:28938"/>
        <dbReference type="ChEBI" id="CHEBI:58453"/>
        <dbReference type="ChEBI" id="CHEBI:58614"/>
        <dbReference type="EC" id="3.5.4.26"/>
    </reaction>
</comment>
<dbReference type="Proteomes" id="UP001596978">
    <property type="component" value="Unassembled WGS sequence"/>
</dbReference>
<dbReference type="NCBIfam" id="TIGR00326">
    <property type="entry name" value="eubact_ribD"/>
    <property type="match status" value="1"/>
</dbReference>
<comment type="pathway">
    <text evidence="3 12">Cofactor biosynthesis; riboflavin biosynthesis; 5-amino-6-(D-ribitylamino)uracil from GTP: step 3/4.</text>
</comment>
<dbReference type="InterPro" id="IPR050765">
    <property type="entry name" value="Riboflavin_Biosynth_HTPR"/>
</dbReference>
<dbReference type="PANTHER" id="PTHR38011">
    <property type="entry name" value="DIHYDROFOLATE REDUCTASE FAMILY PROTEIN (AFU_ORTHOLOGUE AFUA_8G06820)"/>
    <property type="match status" value="1"/>
</dbReference>
<comment type="cofactor">
    <cofactor evidence="12">
        <name>Zn(2+)</name>
        <dbReference type="ChEBI" id="CHEBI:29105"/>
    </cofactor>
    <text evidence="12">Binds 1 zinc ion.</text>
</comment>
<keyword evidence="11" id="KW-0511">Multifunctional enzyme</keyword>
<evidence type="ECO:0000256" key="5">
    <source>
        <dbReference type="ARBA" id="ARBA00007417"/>
    </source>
</evidence>
<dbReference type="InterPro" id="IPR016193">
    <property type="entry name" value="Cytidine_deaminase-like"/>
</dbReference>
<dbReference type="Pfam" id="PF00383">
    <property type="entry name" value="dCMP_cyt_deam_1"/>
    <property type="match status" value="1"/>
</dbReference>
<dbReference type="InterPro" id="IPR016192">
    <property type="entry name" value="APOBEC/CMP_deaminase_Zn-bd"/>
</dbReference>
<keyword evidence="12 14" id="KW-0378">Hydrolase</keyword>
<comment type="similarity">
    <text evidence="5 12">In the C-terminal section; belongs to the HTP reductase family.</text>
</comment>
<dbReference type="InterPro" id="IPR002125">
    <property type="entry name" value="CMP_dCMP_dom"/>
</dbReference>
<protein>
    <recommendedName>
        <fullName evidence="12">Riboflavin biosynthesis protein RibD</fullName>
    </recommendedName>
    <domain>
        <recommendedName>
            <fullName evidence="12">Diaminohydroxyphosphoribosylaminopyrimidine deaminase</fullName>
            <shortName evidence="12">DRAP deaminase</shortName>
            <ecNumber evidence="12">3.5.4.26</ecNumber>
        </recommendedName>
        <alternativeName>
            <fullName evidence="12">Riboflavin-specific deaminase</fullName>
        </alternativeName>
    </domain>
    <domain>
        <recommendedName>
            <fullName evidence="12">5-amino-6-(5-phosphoribosylamino)uracil reductase</fullName>
            <ecNumber evidence="12">1.1.1.193</ecNumber>
        </recommendedName>
        <alternativeName>
            <fullName evidence="12">HTP reductase</fullName>
        </alternativeName>
    </domain>
</protein>
<dbReference type="RefSeq" id="WP_386405694.1">
    <property type="nucleotide sequence ID" value="NZ_JBHTJH010000004.1"/>
</dbReference>
<evidence type="ECO:0000256" key="2">
    <source>
        <dbReference type="ARBA" id="ARBA00004882"/>
    </source>
</evidence>
<evidence type="ECO:0000256" key="9">
    <source>
        <dbReference type="ARBA" id="ARBA00022857"/>
    </source>
</evidence>
<evidence type="ECO:0000256" key="10">
    <source>
        <dbReference type="ARBA" id="ARBA00023002"/>
    </source>
</evidence>
<feature type="domain" description="CMP/dCMP-type deaminase" evidence="13">
    <location>
        <begin position="1"/>
        <end position="125"/>
    </location>
</feature>
<dbReference type="PIRSF" id="PIRSF006769">
    <property type="entry name" value="RibD"/>
    <property type="match status" value="1"/>
</dbReference>
<reference evidence="15" key="1">
    <citation type="journal article" date="2019" name="Int. J. Syst. Evol. Microbiol.">
        <title>The Global Catalogue of Microorganisms (GCM) 10K type strain sequencing project: providing services to taxonomists for standard genome sequencing and annotation.</title>
        <authorList>
            <consortium name="The Broad Institute Genomics Platform"/>
            <consortium name="The Broad Institute Genome Sequencing Center for Infectious Disease"/>
            <person name="Wu L."/>
            <person name="Ma J."/>
        </authorList>
    </citation>
    <scope>NUCLEOTIDE SEQUENCE [LARGE SCALE GENOMIC DNA]</scope>
    <source>
        <strain evidence="15">CCUG 62952</strain>
    </source>
</reference>
<dbReference type="EMBL" id="JBHTJH010000004">
    <property type="protein sequence ID" value="MFD0861867.1"/>
    <property type="molecule type" value="Genomic_DNA"/>
</dbReference>
<accession>A0ABW3CXF6</accession>
<dbReference type="EC" id="3.5.4.26" evidence="12"/>
<dbReference type="PANTHER" id="PTHR38011:SF7">
    <property type="entry name" value="2,5-DIAMINO-6-RIBOSYLAMINO-4(3H)-PYRIMIDINONE 5'-PHOSPHATE REDUCTASE"/>
    <property type="match status" value="1"/>
</dbReference>
<comment type="caution">
    <text evidence="14">The sequence shown here is derived from an EMBL/GenBank/DDBJ whole genome shotgun (WGS) entry which is preliminary data.</text>
</comment>
<keyword evidence="15" id="KW-1185">Reference proteome</keyword>
<evidence type="ECO:0000256" key="3">
    <source>
        <dbReference type="ARBA" id="ARBA00004910"/>
    </source>
</evidence>
<evidence type="ECO:0000256" key="11">
    <source>
        <dbReference type="ARBA" id="ARBA00023268"/>
    </source>
</evidence>
<evidence type="ECO:0000256" key="6">
    <source>
        <dbReference type="ARBA" id="ARBA00022619"/>
    </source>
</evidence>
<evidence type="ECO:0000313" key="15">
    <source>
        <dbReference type="Proteomes" id="UP001596978"/>
    </source>
</evidence>
<name>A0ABW3CXF6_9FLAO</name>
<comment type="similarity">
    <text evidence="4 12">In the N-terminal section; belongs to the cytidine and deoxycytidylate deaminase family.</text>
</comment>
<comment type="pathway">
    <text evidence="2 12">Cofactor biosynthesis; riboflavin biosynthesis; 5-amino-6-(D-ribitylamino)uracil from GTP: step 2/4.</text>
</comment>
<dbReference type="GO" id="GO:0008703">
    <property type="term" value="F:5-amino-6-(5-phosphoribosylamino)uracil reductase activity"/>
    <property type="evidence" value="ECO:0007669"/>
    <property type="project" value="UniProtKB-EC"/>
</dbReference>
<sequence>MQHQKYILRCLQLAKLGVGTTRPNPSVGAVIVLNDRIIGEGYTSPFGGPHAEVNAINAVTDKSLLREATLYVTLEPCSHYGKTPPCVDLIILHKIPKIVIGTLDPHDKVAGKGVKKLKEAGCEVIVGVLEDACKLHHKRFLTFHTKKRPYIILKWAQSIDGFIAPNDKISSIHHSADTKRSVAERSPIWITNQYSRQLVHKWRSQEHAILVGTNTVLQDNPSLSTRDWDGTSPIRIVLDRKRRISDDYAIYDGKVKTIILTQIKDKQAEQRENVLFEKIDFSKNIAANICKVLSEHNIQSLIVEGGTKTLQTFIDEKLWDEASVFTGPLAFENGVKAPILDAAPYFEEKIAEDTLKTYFNR</sequence>
<dbReference type="InterPro" id="IPR024072">
    <property type="entry name" value="DHFR-like_dom_sf"/>
</dbReference>
<dbReference type="GO" id="GO:0008835">
    <property type="term" value="F:diaminohydroxyphosphoribosylaminopyrimidine deaminase activity"/>
    <property type="evidence" value="ECO:0007669"/>
    <property type="project" value="UniProtKB-EC"/>
</dbReference>
<dbReference type="InterPro" id="IPR002734">
    <property type="entry name" value="RibDG_C"/>
</dbReference>
<organism evidence="14 15">
    <name type="scientific">Sungkyunkwania multivorans</name>
    <dbReference type="NCBI Taxonomy" id="1173618"/>
    <lineage>
        <taxon>Bacteria</taxon>
        <taxon>Pseudomonadati</taxon>
        <taxon>Bacteroidota</taxon>
        <taxon>Flavobacteriia</taxon>
        <taxon>Flavobacteriales</taxon>
        <taxon>Flavobacteriaceae</taxon>
        <taxon>Sungkyunkwania</taxon>
    </lineage>
</organism>
<comment type="function">
    <text evidence="1 12">Converts 2,5-diamino-6-(ribosylamino)-4(3h)-pyrimidinone 5'-phosphate into 5-amino-6-(ribosylamino)-2,4(1h,3h)-pyrimidinedione 5'-phosphate.</text>
</comment>
<evidence type="ECO:0000313" key="14">
    <source>
        <dbReference type="EMBL" id="MFD0861867.1"/>
    </source>
</evidence>